<dbReference type="OrthoDB" id="6184284at2"/>
<evidence type="ECO:0000256" key="2">
    <source>
        <dbReference type="SAM" id="Phobius"/>
    </source>
</evidence>
<dbReference type="AlphaFoldDB" id="A0A078LR87"/>
<accession>A0A078LR87</accession>
<dbReference type="Proteomes" id="UP000053902">
    <property type="component" value="Unassembled WGS sequence"/>
</dbReference>
<dbReference type="EMBL" id="CCSF01000001">
    <property type="protein sequence ID" value="CDZ92872.1"/>
    <property type="molecule type" value="Genomic_DNA"/>
</dbReference>
<protein>
    <submittedName>
        <fullName evidence="3">Uncharacterized protein</fullName>
    </submittedName>
</protein>
<evidence type="ECO:0000313" key="3">
    <source>
        <dbReference type="EMBL" id="CDZ92872.1"/>
    </source>
</evidence>
<sequence length="55" mass="6217">MPWYIWLLLAVVLGSIIGGLLMLRAGARKIPLTEEQKQRIAQRNAEADAEDARNR</sequence>
<proteinExistence type="predicted"/>
<reference evidence="3 4" key="1">
    <citation type="submission" date="2014-07" db="EMBL/GenBank/DDBJ databases">
        <authorList>
            <person name="Urmite Genomes Urmite Genomes"/>
        </authorList>
    </citation>
    <scope>NUCLEOTIDE SEQUENCE [LARGE SCALE GENOMIC DNA]</scope>
    <source>
        <strain evidence="3 4">20_BN</strain>
    </source>
</reference>
<name>A0A078LR87_9PSED</name>
<dbReference type="Pfam" id="PF11446">
    <property type="entry name" value="DUF2897"/>
    <property type="match status" value="1"/>
</dbReference>
<evidence type="ECO:0000313" key="4">
    <source>
        <dbReference type="Proteomes" id="UP000053902"/>
    </source>
</evidence>
<evidence type="ECO:0000256" key="1">
    <source>
        <dbReference type="SAM" id="MobiDB-lite"/>
    </source>
</evidence>
<feature type="transmembrane region" description="Helical" evidence="2">
    <location>
        <begin position="6"/>
        <end position="23"/>
    </location>
</feature>
<organism evidence="3 4">
    <name type="scientific">Pseudomonas saudiphocaensis</name>
    <dbReference type="NCBI Taxonomy" id="1499686"/>
    <lineage>
        <taxon>Bacteria</taxon>
        <taxon>Pseudomonadati</taxon>
        <taxon>Pseudomonadota</taxon>
        <taxon>Gammaproteobacteria</taxon>
        <taxon>Pseudomonadales</taxon>
        <taxon>Pseudomonadaceae</taxon>
        <taxon>Pseudomonas</taxon>
    </lineage>
</organism>
<dbReference type="HOGENOM" id="CLU_209760_0_0_6"/>
<keyword evidence="2" id="KW-0812">Transmembrane</keyword>
<keyword evidence="4" id="KW-1185">Reference proteome</keyword>
<gene>
    <name evidence="3" type="ORF">BN1079_00143</name>
</gene>
<dbReference type="RefSeq" id="WP_074436812.1">
    <property type="nucleotide sequence ID" value="NZ_CCSF01000001.1"/>
</dbReference>
<dbReference type="InterPro" id="IPR021550">
    <property type="entry name" value="DUF2897"/>
</dbReference>
<keyword evidence="2" id="KW-1133">Transmembrane helix</keyword>
<keyword evidence="2" id="KW-0472">Membrane</keyword>
<feature type="region of interest" description="Disordered" evidence="1">
    <location>
        <begin position="36"/>
        <end position="55"/>
    </location>
</feature>